<keyword evidence="5" id="KW-0418">Kinase</keyword>
<feature type="domain" description="Histidine kinase/HSP90-like ATPase" evidence="6">
    <location>
        <begin position="460"/>
        <end position="562"/>
    </location>
</feature>
<dbReference type="SUPFAM" id="SSF55785">
    <property type="entry name" value="PYP-like sensor domain (PAS domain)"/>
    <property type="match status" value="1"/>
</dbReference>
<evidence type="ECO:0000313" key="7">
    <source>
        <dbReference type="EMBL" id="AWB28238.1"/>
    </source>
</evidence>
<gene>
    <name evidence="7" type="ORF">HARCEL1_11250</name>
</gene>
<dbReference type="Pfam" id="PF08448">
    <property type="entry name" value="PAS_4"/>
    <property type="match status" value="1"/>
</dbReference>
<dbReference type="KEGG" id="harc:HARCEL1_11250"/>
<dbReference type="CDD" id="cd00075">
    <property type="entry name" value="HATPase"/>
    <property type="match status" value="1"/>
</dbReference>
<dbReference type="SUPFAM" id="SSF55874">
    <property type="entry name" value="ATPase domain of HSP90 chaperone/DNA topoisomerase II/histidine kinase"/>
    <property type="match status" value="1"/>
</dbReference>
<dbReference type="Gene3D" id="3.30.565.10">
    <property type="entry name" value="Histidine kinase-like ATPase, C-terminal domain"/>
    <property type="match status" value="1"/>
</dbReference>
<dbReference type="GO" id="GO:0005886">
    <property type="term" value="C:plasma membrane"/>
    <property type="evidence" value="ECO:0007669"/>
    <property type="project" value="TreeGrafter"/>
</dbReference>
<comment type="catalytic activity">
    <reaction evidence="1">
        <text>ATP + protein L-histidine = ADP + protein N-phospho-L-histidine.</text>
        <dbReference type="EC" id="2.7.13.3"/>
    </reaction>
</comment>
<proteinExistence type="predicted"/>
<protein>
    <recommendedName>
        <fullName evidence="2">histidine kinase</fullName>
        <ecNumber evidence="2">2.7.13.3</ecNumber>
    </recommendedName>
</protein>
<organism evidence="7 8">
    <name type="scientific">Halococcoides cellulosivorans</name>
    <dbReference type="NCBI Taxonomy" id="1679096"/>
    <lineage>
        <taxon>Archaea</taxon>
        <taxon>Methanobacteriati</taxon>
        <taxon>Methanobacteriota</taxon>
        <taxon>Stenosarchaea group</taxon>
        <taxon>Halobacteria</taxon>
        <taxon>Halobacteriales</taxon>
        <taxon>Haloarculaceae</taxon>
        <taxon>Halococcoides</taxon>
    </lineage>
</organism>
<dbReference type="Pfam" id="PF02518">
    <property type="entry name" value="HATPase_c"/>
    <property type="match status" value="1"/>
</dbReference>
<dbReference type="EC" id="2.7.13.3" evidence="2"/>
<dbReference type="SMART" id="SM00387">
    <property type="entry name" value="HATPase_c"/>
    <property type="match status" value="1"/>
</dbReference>
<name>A0A2R4X362_9EURY</name>
<evidence type="ECO:0000313" key="8">
    <source>
        <dbReference type="Proteomes" id="UP000244727"/>
    </source>
</evidence>
<dbReference type="InterPro" id="IPR050428">
    <property type="entry name" value="TCS_sensor_his_kinase"/>
</dbReference>
<evidence type="ECO:0000256" key="1">
    <source>
        <dbReference type="ARBA" id="ARBA00000085"/>
    </source>
</evidence>
<dbReference type="PANTHER" id="PTHR45436:SF5">
    <property type="entry name" value="SENSOR HISTIDINE KINASE TRCS"/>
    <property type="match status" value="1"/>
</dbReference>
<keyword evidence="8" id="KW-1185">Reference proteome</keyword>
<dbReference type="GO" id="GO:0000160">
    <property type="term" value="P:phosphorelay signal transduction system"/>
    <property type="evidence" value="ECO:0007669"/>
    <property type="project" value="TreeGrafter"/>
</dbReference>
<keyword evidence="3" id="KW-0597">Phosphoprotein</keyword>
<evidence type="ECO:0000256" key="5">
    <source>
        <dbReference type="ARBA" id="ARBA00022777"/>
    </source>
</evidence>
<dbReference type="RefSeq" id="WP_108383598.1">
    <property type="nucleotide sequence ID" value="NZ_CP028858.1"/>
</dbReference>
<evidence type="ECO:0000256" key="3">
    <source>
        <dbReference type="ARBA" id="ARBA00022553"/>
    </source>
</evidence>
<dbReference type="Proteomes" id="UP000244727">
    <property type="component" value="Chromosome"/>
</dbReference>
<dbReference type="InterPro" id="IPR036890">
    <property type="entry name" value="HATPase_C_sf"/>
</dbReference>
<dbReference type="PANTHER" id="PTHR45436">
    <property type="entry name" value="SENSOR HISTIDINE KINASE YKOH"/>
    <property type="match status" value="1"/>
</dbReference>
<dbReference type="GeneID" id="36513091"/>
<dbReference type="InterPro" id="IPR013656">
    <property type="entry name" value="PAS_4"/>
</dbReference>
<dbReference type="InterPro" id="IPR035965">
    <property type="entry name" value="PAS-like_dom_sf"/>
</dbReference>
<dbReference type="EMBL" id="CP028858">
    <property type="protein sequence ID" value="AWB28238.1"/>
    <property type="molecule type" value="Genomic_DNA"/>
</dbReference>
<accession>A0A2R4X362</accession>
<evidence type="ECO:0000256" key="2">
    <source>
        <dbReference type="ARBA" id="ARBA00012438"/>
    </source>
</evidence>
<dbReference type="Gene3D" id="3.30.450.20">
    <property type="entry name" value="PAS domain"/>
    <property type="match status" value="1"/>
</dbReference>
<reference evidence="7 8" key="1">
    <citation type="submission" date="2018-04" db="EMBL/GenBank/DDBJ databases">
        <title>Halococcoides cellulosivorans gen. nov., sp. nov., an extremely halophilic cellulose-utilizing haloarchaeon from hypersaline lakes.</title>
        <authorList>
            <person name="Sorokin D.Y."/>
            <person name="Toshchakov S.V."/>
            <person name="Samarov N.I."/>
            <person name="Korzhenkov A."/>
            <person name="Kublanov I.V."/>
        </authorList>
    </citation>
    <scope>NUCLEOTIDE SEQUENCE [LARGE SCALE GENOMIC DNA]</scope>
    <source>
        <strain evidence="7 8">HArcel1</strain>
    </source>
</reference>
<evidence type="ECO:0000256" key="4">
    <source>
        <dbReference type="ARBA" id="ARBA00022679"/>
    </source>
</evidence>
<dbReference type="AlphaFoldDB" id="A0A2R4X362"/>
<dbReference type="InterPro" id="IPR003594">
    <property type="entry name" value="HATPase_dom"/>
</dbReference>
<dbReference type="GO" id="GO:0004673">
    <property type="term" value="F:protein histidine kinase activity"/>
    <property type="evidence" value="ECO:0007669"/>
    <property type="project" value="UniProtKB-EC"/>
</dbReference>
<sequence length="562" mass="59375">MTGGTDRVTVLTVGTFGDPVTPPGRVVEEMAALDVRAVGEFETVQGAADGDAVVLAGPHVERAVDLRARAPDLPIVLVGEAAAMPADLLDEPSIRAVRDDGTDRTARIVAHHLRELTASHRAATVDIASIPVPAFVYDGGFRAVNAAFSDCVGRSAAALIDAPVSSVFDQRATDLASAATDSRPLSVTLPAEESAPSRLLWVGRDGERLVGALGAPTGADRGTHPSVSMFDSLLDQMPLSIYVKDRQGRHVAVSHALVGGMADDTSTIDAPDGTIHHVPADVIGKTDFDLYPDANAERFRETDERVVETGEPVIERENVRLTADEQRFAVTDLKVPWYRDGEIAGVIGIAIDDTDSWRAKRRAAIQADVLETVETILRTDLASRLGGDDPDDRPAIRAAVADLRTLLQTRQLPDAAAATDLADRARAVWTGGGDRSPDEDRVSPGADSTLDVVDSAVIDAHPGLLETLLAELFENASTYAGPAPTVRIGTIDEGFFVADDGPGIPPGRRSEVLQYGRSERDDRLGSGLAVVAAIARAHGWTLTIGDGPSGGARVTFTGVRIY</sequence>
<evidence type="ECO:0000259" key="6">
    <source>
        <dbReference type="SMART" id="SM00387"/>
    </source>
</evidence>
<keyword evidence="4" id="KW-0808">Transferase</keyword>